<dbReference type="Proteomes" id="UP001164929">
    <property type="component" value="Chromosome 17"/>
</dbReference>
<accession>A0AAD6PT31</accession>
<name>A0AAD6PT31_9ROSI</name>
<comment type="caution">
    <text evidence="1">The sequence shown here is derived from an EMBL/GenBank/DDBJ whole genome shotgun (WGS) entry which is preliminary data.</text>
</comment>
<protein>
    <submittedName>
        <fullName evidence="1">Uncharacterized protein</fullName>
    </submittedName>
</protein>
<evidence type="ECO:0000313" key="2">
    <source>
        <dbReference type="Proteomes" id="UP001164929"/>
    </source>
</evidence>
<proteinExistence type="predicted"/>
<sequence length="81" mass="9353">MALSIKHTMLSTKREQCLVAAQVIDTTWVRVLMVNRVAWIRTNATAREVVNSLSTTVIIIYWNRVGVELNHIILMVDYILR</sequence>
<keyword evidence="2" id="KW-1185">Reference proteome</keyword>
<dbReference type="AlphaFoldDB" id="A0AAD6PT31"/>
<organism evidence="1 2">
    <name type="scientific">Populus alba x Populus x berolinensis</name>
    <dbReference type="NCBI Taxonomy" id="444605"/>
    <lineage>
        <taxon>Eukaryota</taxon>
        <taxon>Viridiplantae</taxon>
        <taxon>Streptophyta</taxon>
        <taxon>Embryophyta</taxon>
        <taxon>Tracheophyta</taxon>
        <taxon>Spermatophyta</taxon>
        <taxon>Magnoliopsida</taxon>
        <taxon>eudicotyledons</taxon>
        <taxon>Gunneridae</taxon>
        <taxon>Pentapetalae</taxon>
        <taxon>rosids</taxon>
        <taxon>fabids</taxon>
        <taxon>Malpighiales</taxon>
        <taxon>Salicaceae</taxon>
        <taxon>Saliceae</taxon>
        <taxon>Populus</taxon>
    </lineage>
</organism>
<dbReference type="EMBL" id="JAQIZT010000017">
    <property type="protein sequence ID" value="KAJ6960208.1"/>
    <property type="molecule type" value="Genomic_DNA"/>
</dbReference>
<reference evidence="1" key="1">
    <citation type="journal article" date="2023" name="Mol. Ecol. Resour.">
        <title>Chromosome-level genome assembly of a triploid poplar Populus alba 'Berolinensis'.</title>
        <authorList>
            <person name="Chen S."/>
            <person name="Yu Y."/>
            <person name="Wang X."/>
            <person name="Wang S."/>
            <person name="Zhang T."/>
            <person name="Zhou Y."/>
            <person name="He R."/>
            <person name="Meng N."/>
            <person name="Wang Y."/>
            <person name="Liu W."/>
            <person name="Liu Z."/>
            <person name="Liu J."/>
            <person name="Guo Q."/>
            <person name="Huang H."/>
            <person name="Sederoff R.R."/>
            <person name="Wang G."/>
            <person name="Qu G."/>
            <person name="Chen S."/>
        </authorList>
    </citation>
    <scope>NUCLEOTIDE SEQUENCE</scope>
    <source>
        <strain evidence="1">SC-2020</strain>
    </source>
</reference>
<evidence type="ECO:0000313" key="1">
    <source>
        <dbReference type="EMBL" id="KAJ6960208.1"/>
    </source>
</evidence>
<gene>
    <name evidence="1" type="ORF">NC653_038292</name>
</gene>